<gene>
    <name evidence="1" type="ORF">P0O24_03625</name>
</gene>
<evidence type="ECO:0000313" key="1">
    <source>
        <dbReference type="EMBL" id="MDF0592668.1"/>
    </source>
</evidence>
<protein>
    <submittedName>
        <fullName evidence="1">Uncharacterized protein</fullName>
    </submittedName>
</protein>
<accession>A0ABT5XD89</accession>
<keyword evidence="2" id="KW-1185">Reference proteome</keyword>
<sequence length="78" mass="8006">MATNLIPASQESLPDAPLDVAGLALLFAAPGRKCFFTVLGIGGAAEAGGPIPSSSGWWVLGSIRCGLRGHISVFHFNL</sequence>
<evidence type="ECO:0000313" key="2">
    <source>
        <dbReference type="Proteomes" id="UP001215956"/>
    </source>
</evidence>
<organism evidence="1 2">
    <name type="scientific">Candidatus Methanocrinis alkalitolerans</name>
    <dbReference type="NCBI Taxonomy" id="3033395"/>
    <lineage>
        <taxon>Archaea</taxon>
        <taxon>Methanobacteriati</taxon>
        <taxon>Methanobacteriota</taxon>
        <taxon>Stenosarchaea group</taxon>
        <taxon>Methanomicrobia</taxon>
        <taxon>Methanotrichales</taxon>
        <taxon>Methanotrichaceae</taxon>
        <taxon>Methanocrinis</taxon>
    </lineage>
</organism>
<dbReference type="RefSeq" id="WP_316968376.1">
    <property type="nucleotide sequence ID" value="NZ_JARFPL010000008.1"/>
</dbReference>
<name>A0ABT5XD89_9EURY</name>
<dbReference type="EMBL" id="JARFPL010000008">
    <property type="protein sequence ID" value="MDF0592668.1"/>
    <property type="molecule type" value="Genomic_DNA"/>
</dbReference>
<dbReference type="Proteomes" id="UP001215956">
    <property type="component" value="Unassembled WGS sequence"/>
</dbReference>
<reference evidence="1 2" key="1">
    <citation type="submission" date="2023-03" db="EMBL/GenBank/DDBJ databases">
        <title>Whole genome sequencing of Methanotrichaceae archaeon M04Ac.</title>
        <authorList>
            <person name="Khomyakova M.A."/>
            <person name="Merkel A.Y."/>
            <person name="Slobodkin A.I."/>
        </authorList>
    </citation>
    <scope>NUCLEOTIDE SEQUENCE [LARGE SCALE GENOMIC DNA]</scope>
    <source>
        <strain evidence="1 2">M04Ac</strain>
    </source>
</reference>
<proteinExistence type="predicted"/>
<comment type="caution">
    <text evidence="1">The sequence shown here is derived from an EMBL/GenBank/DDBJ whole genome shotgun (WGS) entry which is preliminary data.</text>
</comment>